<gene>
    <name evidence="1" type="ORF">JOF54_000539</name>
</gene>
<accession>A0ABS4Z4I2</accession>
<protein>
    <submittedName>
        <fullName evidence="1">Uncharacterized protein</fullName>
    </submittedName>
</protein>
<dbReference type="Proteomes" id="UP000758168">
    <property type="component" value="Unassembled WGS sequence"/>
</dbReference>
<evidence type="ECO:0000313" key="1">
    <source>
        <dbReference type="EMBL" id="MBP2415617.1"/>
    </source>
</evidence>
<reference evidence="1 2" key="1">
    <citation type="submission" date="2021-03" db="EMBL/GenBank/DDBJ databases">
        <title>Sequencing the genomes of 1000 actinobacteria strains.</title>
        <authorList>
            <person name="Klenk H.-P."/>
        </authorList>
    </citation>
    <scope>NUCLEOTIDE SEQUENCE [LARGE SCALE GENOMIC DNA]</scope>
    <source>
        <strain evidence="1 2">DSM 12936</strain>
    </source>
</reference>
<name>A0ABS4Z4I2_9ACTN</name>
<dbReference type="RefSeq" id="WP_210052754.1">
    <property type="nucleotide sequence ID" value="NZ_BAAAMH010000022.1"/>
</dbReference>
<keyword evidence="2" id="KW-1185">Reference proteome</keyword>
<evidence type="ECO:0000313" key="2">
    <source>
        <dbReference type="Proteomes" id="UP000758168"/>
    </source>
</evidence>
<proteinExistence type="predicted"/>
<dbReference type="EMBL" id="JAGIOB010000001">
    <property type="protein sequence ID" value="MBP2415617.1"/>
    <property type="molecule type" value="Genomic_DNA"/>
</dbReference>
<comment type="caution">
    <text evidence="1">The sequence shown here is derived from an EMBL/GenBank/DDBJ whole genome shotgun (WGS) entry which is preliminary data.</text>
</comment>
<sequence>MKWTKKILFVLVVGFCLFYLVQQPEGAAEAVRTVFGALVRAFQAIVTFFTTLAA</sequence>
<organism evidence="1 2">
    <name type="scientific">Microlunatus capsulatus</name>
    <dbReference type="NCBI Taxonomy" id="99117"/>
    <lineage>
        <taxon>Bacteria</taxon>
        <taxon>Bacillati</taxon>
        <taxon>Actinomycetota</taxon>
        <taxon>Actinomycetes</taxon>
        <taxon>Propionibacteriales</taxon>
        <taxon>Propionibacteriaceae</taxon>
        <taxon>Microlunatus</taxon>
    </lineage>
</organism>